<evidence type="ECO:0000259" key="7">
    <source>
        <dbReference type="PROSITE" id="PS50835"/>
    </source>
</evidence>
<dbReference type="PANTHER" id="PTHR16675">
    <property type="entry name" value="MHC CLASS I-RELATED"/>
    <property type="match status" value="1"/>
</dbReference>
<feature type="compositionally biased region" description="Low complexity" evidence="4">
    <location>
        <begin position="386"/>
        <end position="406"/>
    </location>
</feature>
<feature type="chain" id="PRO_5044214011" description="Ig-like domain-containing protein" evidence="6">
    <location>
        <begin position="16"/>
        <end position="432"/>
    </location>
</feature>
<dbReference type="PROSITE" id="PS50835">
    <property type="entry name" value="IG_LIKE"/>
    <property type="match status" value="1"/>
</dbReference>
<keyword evidence="1" id="KW-0325">Glycoprotein</keyword>
<protein>
    <recommendedName>
        <fullName evidence="7">Ig-like domain-containing protein</fullName>
    </recommendedName>
</protein>
<feature type="region of interest" description="Disordered" evidence="4">
    <location>
        <begin position="375"/>
        <end position="415"/>
    </location>
</feature>
<dbReference type="GeneTree" id="ENSGT01150000287002"/>
<dbReference type="Ensembl" id="ENSOTST00005047364.2">
    <property type="protein sequence ID" value="ENSOTSP00005043538.2"/>
    <property type="gene ID" value="ENSOTSG00005021041.2"/>
</dbReference>
<organism evidence="8 9">
    <name type="scientific">Oncorhynchus tshawytscha</name>
    <name type="common">Chinook salmon</name>
    <name type="synonym">Salmo tshawytscha</name>
    <dbReference type="NCBI Taxonomy" id="74940"/>
    <lineage>
        <taxon>Eukaryota</taxon>
        <taxon>Metazoa</taxon>
        <taxon>Chordata</taxon>
        <taxon>Craniata</taxon>
        <taxon>Vertebrata</taxon>
        <taxon>Euteleostomi</taxon>
        <taxon>Actinopterygii</taxon>
        <taxon>Neopterygii</taxon>
        <taxon>Teleostei</taxon>
        <taxon>Protacanthopterygii</taxon>
        <taxon>Salmoniformes</taxon>
        <taxon>Salmonidae</taxon>
        <taxon>Salmoninae</taxon>
        <taxon>Oncorhynchus</taxon>
    </lineage>
</organism>
<dbReference type="AlphaFoldDB" id="A0A8C8G5M1"/>
<name>A0A8C8G5M1_ONCTS</name>
<dbReference type="InterPro" id="IPR037055">
    <property type="entry name" value="MHC_I-like_Ag-recog_sf"/>
</dbReference>
<reference evidence="8" key="1">
    <citation type="submission" date="2025-08" db="UniProtKB">
        <authorList>
            <consortium name="Ensembl"/>
        </authorList>
    </citation>
    <scope>IDENTIFICATION</scope>
</reference>
<sequence>MYTFILFVFYFSTECIFQSQSEIYSLNYIYTALSKPVELPGIHEFTAMGLMNNRQIDYYDSVDKKKIPKQDWMREKLPADYWEKGTQSRKSKEQWFKVNVDILMNRMRHNNTDVHILQWRHGCEIDKQPGGTLKFMKGTDQYSYDGDDFLAFDDATMQWVAPVDQALQTKRKWDEVQILNQYTKGYLEKECVDWLSRFMEYGDKEFSKADSPPNIYVFANKAKTAGNVCLTCMATGFYPKDVIINFKTNGIQLNKNDGVLSTGARPNNDDTYQIKISVQIPEADKQTYECFVNHRTLNESIVEKWDGTCRDCSQSTVGIIAIIIIGGAAAIGIIIVLFRWKEGKICAGNTGALPPTGIQAPLNGSGIGATNSNLTTTPMTMNGARGTSSDSGKDGGSINSSDSGKGSQKEGLQMEPVRRKLRHRCCLIEVAR</sequence>
<keyword evidence="5" id="KW-1133">Transmembrane helix</keyword>
<dbReference type="Proteomes" id="UP000694402">
    <property type="component" value="Unassembled WGS sequence"/>
</dbReference>
<keyword evidence="2" id="KW-0393">Immunoglobulin domain</keyword>
<keyword evidence="9" id="KW-1185">Reference proteome</keyword>
<reference evidence="8" key="2">
    <citation type="submission" date="2025-09" db="UniProtKB">
        <authorList>
            <consortium name="Ensembl"/>
        </authorList>
    </citation>
    <scope>IDENTIFICATION</scope>
</reference>
<dbReference type="InterPro" id="IPR011161">
    <property type="entry name" value="MHC_I-like_Ag-recog"/>
</dbReference>
<dbReference type="InterPro" id="IPR050208">
    <property type="entry name" value="MHC_class-I_related"/>
</dbReference>
<dbReference type="GO" id="GO:0009897">
    <property type="term" value="C:external side of plasma membrane"/>
    <property type="evidence" value="ECO:0007669"/>
    <property type="project" value="TreeGrafter"/>
</dbReference>
<feature type="transmembrane region" description="Helical" evidence="5">
    <location>
        <begin position="317"/>
        <end position="338"/>
    </location>
</feature>
<dbReference type="GO" id="GO:0005615">
    <property type="term" value="C:extracellular space"/>
    <property type="evidence" value="ECO:0007669"/>
    <property type="project" value="TreeGrafter"/>
</dbReference>
<comment type="similarity">
    <text evidence="3">Belongs to the MHC class I family.</text>
</comment>
<dbReference type="InterPro" id="IPR011162">
    <property type="entry name" value="MHC_I/II-like_Ag-recog"/>
</dbReference>
<dbReference type="InterPro" id="IPR036179">
    <property type="entry name" value="Ig-like_dom_sf"/>
</dbReference>
<gene>
    <name evidence="8" type="primary">AHCYL2</name>
</gene>
<dbReference type="PROSITE" id="PS00290">
    <property type="entry name" value="IG_MHC"/>
    <property type="match status" value="1"/>
</dbReference>
<dbReference type="SUPFAM" id="SSF54452">
    <property type="entry name" value="MHC antigen-recognition domain"/>
    <property type="match status" value="1"/>
</dbReference>
<evidence type="ECO:0000256" key="1">
    <source>
        <dbReference type="ARBA" id="ARBA00023180"/>
    </source>
</evidence>
<dbReference type="GO" id="GO:0006955">
    <property type="term" value="P:immune response"/>
    <property type="evidence" value="ECO:0007669"/>
    <property type="project" value="TreeGrafter"/>
</dbReference>
<dbReference type="InterPro" id="IPR001039">
    <property type="entry name" value="MHC_I_a_a1/a2"/>
</dbReference>
<dbReference type="SUPFAM" id="SSF48726">
    <property type="entry name" value="Immunoglobulin"/>
    <property type="match status" value="1"/>
</dbReference>
<dbReference type="InterPro" id="IPR007110">
    <property type="entry name" value="Ig-like_dom"/>
</dbReference>
<evidence type="ECO:0000256" key="5">
    <source>
        <dbReference type="SAM" id="Phobius"/>
    </source>
</evidence>
<dbReference type="Gene3D" id="3.30.500.10">
    <property type="entry name" value="MHC class I-like antigen recognition-like"/>
    <property type="match status" value="1"/>
</dbReference>
<evidence type="ECO:0000313" key="9">
    <source>
        <dbReference type="Proteomes" id="UP000694402"/>
    </source>
</evidence>
<evidence type="ECO:0000256" key="3">
    <source>
        <dbReference type="RuleBase" id="RU004439"/>
    </source>
</evidence>
<dbReference type="InterPro" id="IPR013783">
    <property type="entry name" value="Ig-like_fold"/>
</dbReference>
<dbReference type="PANTHER" id="PTHR16675:SF193">
    <property type="entry name" value="LOC571647 PROTEIN-RELATED"/>
    <property type="match status" value="1"/>
</dbReference>
<dbReference type="PRINTS" id="PR01638">
    <property type="entry name" value="MHCCLASSI"/>
</dbReference>
<keyword evidence="5" id="KW-0472">Membrane</keyword>
<keyword evidence="5" id="KW-0812">Transmembrane</keyword>
<dbReference type="InterPro" id="IPR003597">
    <property type="entry name" value="Ig_C1-set"/>
</dbReference>
<dbReference type="FunFam" id="3.30.500.10:FF:000005">
    <property type="entry name" value="MHC class I antigen ZKA transcript variant 1"/>
    <property type="match status" value="1"/>
</dbReference>
<accession>A0A8C8G5M1</accession>
<feature type="domain" description="Ig-like" evidence="7">
    <location>
        <begin position="213"/>
        <end position="302"/>
    </location>
</feature>
<evidence type="ECO:0000313" key="8">
    <source>
        <dbReference type="Ensembl" id="ENSOTSP00005043538.2"/>
    </source>
</evidence>
<dbReference type="Pfam" id="PF07654">
    <property type="entry name" value="C1-set"/>
    <property type="match status" value="1"/>
</dbReference>
<evidence type="ECO:0000256" key="6">
    <source>
        <dbReference type="SAM" id="SignalP"/>
    </source>
</evidence>
<keyword evidence="6" id="KW-0732">Signal</keyword>
<dbReference type="InterPro" id="IPR003006">
    <property type="entry name" value="Ig/MHC_CS"/>
</dbReference>
<dbReference type="Gene3D" id="2.60.40.10">
    <property type="entry name" value="Immunoglobulins"/>
    <property type="match status" value="1"/>
</dbReference>
<proteinExistence type="inferred from homology"/>
<evidence type="ECO:0000256" key="2">
    <source>
        <dbReference type="ARBA" id="ARBA00023319"/>
    </source>
</evidence>
<feature type="signal peptide" evidence="6">
    <location>
        <begin position="1"/>
        <end position="15"/>
    </location>
</feature>
<dbReference type="SMART" id="SM00407">
    <property type="entry name" value="IGc1"/>
    <property type="match status" value="1"/>
</dbReference>
<dbReference type="Pfam" id="PF00129">
    <property type="entry name" value="MHC_I"/>
    <property type="match status" value="1"/>
</dbReference>
<evidence type="ECO:0000256" key="4">
    <source>
        <dbReference type="SAM" id="MobiDB-lite"/>
    </source>
</evidence>